<evidence type="ECO:0000256" key="10">
    <source>
        <dbReference type="SAM" id="Phobius"/>
    </source>
</evidence>
<dbReference type="NCBIfam" id="TIGR01297">
    <property type="entry name" value="CDF"/>
    <property type="match status" value="1"/>
</dbReference>
<dbReference type="InterPro" id="IPR036837">
    <property type="entry name" value="Cation_efflux_CTD_sf"/>
</dbReference>
<feature type="region of interest" description="Disordered" evidence="9">
    <location>
        <begin position="1"/>
        <end position="20"/>
    </location>
</feature>
<evidence type="ECO:0000259" key="11">
    <source>
        <dbReference type="Pfam" id="PF01545"/>
    </source>
</evidence>
<evidence type="ECO:0000256" key="5">
    <source>
        <dbReference type="ARBA" id="ARBA00022906"/>
    </source>
</evidence>
<feature type="domain" description="Cation efflux protein transmembrane" evidence="11">
    <location>
        <begin position="31"/>
        <end position="216"/>
    </location>
</feature>
<feature type="transmembrane region" description="Helical" evidence="10">
    <location>
        <begin position="28"/>
        <end position="50"/>
    </location>
</feature>
<protein>
    <submittedName>
        <fullName evidence="13">Cation diffusion facilitator family transporter</fullName>
    </submittedName>
</protein>
<keyword evidence="6 10" id="KW-1133">Transmembrane helix</keyword>
<evidence type="ECO:0000256" key="6">
    <source>
        <dbReference type="ARBA" id="ARBA00022989"/>
    </source>
</evidence>
<keyword evidence="5" id="KW-0864">Zinc transport</keyword>
<reference evidence="13 14" key="1">
    <citation type="submission" date="2022-01" db="EMBL/GenBank/DDBJ databases">
        <authorList>
            <person name="Won M."/>
            <person name="Kim S.-J."/>
            <person name="Kwon S.-W."/>
        </authorList>
    </citation>
    <scope>NUCLEOTIDE SEQUENCE [LARGE SCALE GENOMIC DNA]</scope>
    <source>
        <strain evidence="13 14">KCTC 23505</strain>
    </source>
</reference>
<dbReference type="Proteomes" id="UP001521209">
    <property type="component" value="Unassembled WGS sequence"/>
</dbReference>
<dbReference type="RefSeq" id="WP_235705795.1">
    <property type="nucleotide sequence ID" value="NZ_JAKGBZ010000057.1"/>
</dbReference>
<name>A0ABS9E2E2_9PROT</name>
<evidence type="ECO:0000256" key="4">
    <source>
        <dbReference type="ARBA" id="ARBA00022692"/>
    </source>
</evidence>
<dbReference type="SUPFAM" id="SSF160240">
    <property type="entry name" value="Cation efflux protein cytoplasmic domain-like"/>
    <property type="match status" value="1"/>
</dbReference>
<evidence type="ECO:0000256" key="7">
    <source>
        <dbReference type="ARBA" id="ARBA00023065"/>
    </source>
</evidence>
<keyword evidence="3" id="KW-0813">Transport</keyword>
<proteinExistence type="inferred from homology"/>
<evidence type="ECO:0000256" key="3">
    <source>
        <dbReference type="ARBA" id="ARBA00022448"/>
    </source>
</evidence>
<dbReference type="Pfam" id="PF01545">
    <property type="entry name" value="Cation_efflux"/>
    <property type="match status" value="1"/>
</dbReference>
<feature type="transmembrane region" description="Helical" evidence="10">
    <location>
        <begin position="62"/>
        <end position="79"/>
    </location>
</feature>
<evidence type="ECO:0000256" key="8">
    <source>
        <dbReference type="ARBA" id="ARBA00023136"/>
    </source>
</evidence>
<dbReference type="PANTHER" id="PTHR11562:SF17">
    <property type="entry name" value="RE54080P-RELATED"/>
    <property type="match status" value="1"/>
</dbReference>
<dbReference type="SUPFAM" id="SSF161111">
    <property type="entry name" value="Cation efflux protein transmembrane domain-like"/>
    <property type="match status" value="1"/>
</dbReference>
<dbReference type="InterPro" id="IPR050681">
    <property type="entry name" value="CDF/SLC30A"/>
</dbReference>
<sequence>MAHDHDHHHHDHGHDHGHSHAPARFGRAFAVGTTLNAGFVIAEVIAGIAAHSMALIADAGHNLGDVLGLLMAWAAAALARRAPSARYSYGLGRGTILAALVNAVILLVSVGAIAVEAVRRLVAPEPVGTLIVMIVAAAGIVINGSTALLFASGRKGDLNIRAAFQHMAYDALVSLGVVIAGAAILLTGWERLDPLASLAIAGVIVAGTWGLLRESAGLAMDAVPRGITPEAVRDYVLALPEVEAVHDLHIWPMSTTETALTLHLVTPAGHPGDGFVARLAEALHDRFGIDHTTVQIELDAAVCNLACDHA</sequence>
<feature type="transmembrane region" description="Helical" evidence="10">
    <location>
        <begin position="195"/>
        <end position="212"/>
    </location>
</feature>
<comment type="subcellular location">
    <subcellularLocation>
        <location evidence="1">Membrane</location>
        <topology evidence="1">Multi-pass membrane protein</topology>
    </subcellularLocation>
</comment>
<feature type="domain" description="Cation efflux protein cytoplasmic" evidence="12">
    <location>
        <begin position="225"/>
        <end position="297"/>
    </location>
</feature>
<keyword evidence="7" id="KW-0406">Ion transport</keyword>
<organism evidence="13 14">
    <name type="scientific">Acidiphilium iwatense</name>
    <dbReference type="NCBI Taxonomy" id="768198"/>
    <lineage>
        <taxon>Bacteria</taxon>
        <taxon>Pseudomonadati</taxon>
        <taxon>Pseudomonadota</taxon>
        <taxon>Alphaproteobacteria</taxon>
        <taxon>Acetobacterales</taxon>
        <taxon>Acidocellaceae</taxon>
        <taxon>Acidiphilium</taxon>
    </lineage>
</organism>
<evidence type="ECO:0000313" key="13">
    <source>
        <dbReference type="EMBL" id="MCF3948513.1"/>
    </source>
</evidence>
<dbReference type="EMBL" id="JAKGBZ010000057">
    <property type="protein sequence ID" value="MCF3948513.1"/>
    <property type="molecule type" value="Genomic_DNA"/>
</dbReference>
<dbReference type="Pfam" id="PF16916">
    <property type="entry name" value="ZT_dimer"/>
    <property type="match status" value="1"/>
</dbReference>
<dbReference type="InterPro" id="IPR027469">
    <property type="entry name" value="Cation_efflux_TMD_sf"/>
</dbReference>
<evidence type="ECO:0000256" key="1">
    <source>
        <dbReference type="ARBA" id="ARBA00004141"/>
    </source>
</evidence>
<evidence type="ECO:0000313" key="14">
    <source>
        <dbReference type="Proteomes" id="UP001521209"/>
    </source>
</evidence>
<feature type="transmembrane region" description="Helical" evidence="10">
    <location>
        <begin position="171"/>
        <end position="189"/>
    </location>
</feature>
<feature type="compositionally biased region" description="Basic residues" evidence="9">
    <location>
        <begin position="1"/>
        <end position="11"/>
    </location>
</feature>
<dbReference type="PANTHER" id="PTHR11562">
    <property type="entry name" value="CATION EFFLUX PROTEIN/ ZINC TRANSPORTER"/>
    <property type="match status" value="1"/>
</dbReference>
<comment type="similarity">
    <text evidence="2">Belongs to the cation diffusion facilitator (CDF) transporter (TC 2.A.4) family. SLC30A subfamily.</text>
</comment>
<keyword evidence="5" id="KW-0862">Zinc</keyword>
<dbReference type="InterPro" id="IPR002524">
    <property type="entry name" value="Cation_efflux"/>
</dbReference>
<evidence type="ECO:0000256" key="9">
    <source>
        <dbReference type="SAM" id="MobiDB-lite"/>
    </source>
</evidence>
<feature type="transmembrane region" description="Helical" evidence="10">
    <location>
        <begin position="91"/>
        <end position="115"/>
    </location>
</feature>
<feature type="transmembrane region" description="Helical" evidence="10">
    <location>
        <begin position="127"/>
        <end position="150"/>
    </location>
</feature>
<dbReference type="InterPro" id="IPR058533">
    <property type="entry name" value="Cation_efflux_TM"/>
</dbReference>
<dbReference type="Gene3D" id="1.20.1510.10">
    <property type="entry name" value="Cation efflux protein transmembrane domain"/>
    <property type="match status" value="1"/>
</dbReference>
<gene>
    <name evidence="13" type="ORF">L2A60_17740</name>
</gene>
<keyword evidence="8 10" id="KW-0472">Membrane</keyword>
<evidence type="ECO:0000256" key="2">
    <source>
        <dbReference type="ARBA" id="ARBA00008873"/>
    </source>
</evidence>
<accession>A0ABS9E2E2</accession>
<comment type="caution">
    <text evidence="13">The sequence shown here is derived from an EMBL/GenBank/DDBJ whole genome shotgun (WGS) entry which is preliminary data.</text>
</comment>
<dbReference type="InterPro" id="IPR027470">
    <property type="entry name" value="Cation_efflux_CTD"/>
</dbReference>
<keyword evidence="4 10" id="KW-0812">Transmembrane</keyword>
<keyword evidence="14" id="KW-1185">Reference proteome</keyword>
<evidence type="ECO:0000259" key="12">
    <source>
        <dbReference type="Pfam" id="PF16916"/>
    </source>
</evidence>